<dbReference type="OrthoDB" id="6428749at2759"/>
<dbReference type="Gene3D" id="3.90.1300.10">
    <property type="entry name" value="Amidase signature (AS) domain"/>
    <property type="match status" value="1"/>
</dbReference>
<feature type="active site" description="Charge relay system" evidence="5">
    <location>
        <position position="213"/>
    </location>
</feature>
<feature type="binding site" evidence="6">
    <location>
        <position position="213"/>
    </location>
    <ligand>
        <name>substrate</name>
    </ligand>
</feature>
<feature type="domain" description="Amidase" evidence="7">
    <location>
        <begin position="83"/>
        <end position="530"/>
    </location>
</feature>
<evidence type="ECO:0000256" key="6">
    <source>
        <dbReference type="PIRSR" id="PIRSR001221-2"/>
    </source>
</evidence>
<evidence type="ECO:0000256" key="1">
    <source>
        <dbReference type="ARBA" id="ARBA00001311"/>
    </source>
</evidence>
<dbReference type="GeneID" id="25988738"/>
<dbReference type="GO" id="GO:0004040">
    <property type="term" value="F:amidase activity"/>
    <property type="evidence" value="ECO:0007669"/>
    <property type="project" value="UniProtKB-EC"/>
</dbReference>
<comment type="similarity">
    <text evidence="2">Belongs to the amidase family.</text>
</comment>
<sequence>MTTDKGDWKARAAAYKQSILDAIPPEWRVDESVLAGLKPGSEVRFVAQQTILTKDEIHLLARDATTLAADIAAGRFTAVATATAYAKSAAVAHQVTNCLMDFFPDEALARAKELDEYYAKNGKTVGPLHGVPVSVKDMVAVKGRRMTAGFLAIAEGPYGVSADDATLVAALRAAGAVFYCKTTNPQAIMHLETDSFLGPTTNPLNTALTCGGSSGGEAALMAAGAAVLGIGTDIGGSIRNPCANCGLYGFKPTAARLPRGGMMGGMPHQESIVGATGPQTVSARDMRLFIETVLASEPWRIDPGCVGMPWKQTQGWRYGGAKPRVGVMWDDGLVSLQPPMKRALREAVDKLKAAGFDLVDVAPYKSKEAWDLINTLYFTDGGKRVRDLCAETGEPILPLTQWVMQGAREIDATELRELVKTRDGFRAAYNQYWNEQKIDVLLCAPGYGTAQPLGTTKYWNYTSFFNLVDYPAGVFPASVVKPEEDRKEEKKAFITDMDRYCSEIYDPKVFWNAPVGLQVVGQRWDDEATLEALTLISKVVTA</sequence>
<dbReference type="InterPro" id="IPR023631">
    <property type="entry name" value="Amidase_dom"/>
</dbReference>
<evidence type="ECO:0000259" key="7">
    <source>
        <dbReference type="Pfam" id="PF01425"/>
    </source>
</evidence>
<dbReference type="EMBL" id="ALBS01000002">
    <property type="protein sequence ID" value="EJT53263.1"/>
    <property type="molecule type" value="Genomic_DNA"/>
</dbReference>
<comment type="catalytic activity">
    <reaction evidence="1">
        <text>a monocarboxylic acid amide + H2O = a monocarboxylate + NH4(+)</text>
        <dbReference type="Rhea" id="RHEA:12020"/>
        <dbReference type="ChEBI" id="CHEBI:15377"/>
        <dbReference type="ChEBI" id="CHEBI:28938"/>
        <dbReference type="ChEBI" id="CHEBI:35757"/>
        <dbReference type="ChEBI" id="CHEBI:83628"/>
        <dbReference type="EC" id="3.5.1.4"/>
    </reaction>
</comment>
<gene>
    <name evidence="8" type="ORF">A1Q1_05226</name>
</gene>
<organism evidence="8 9">
    <name type="scientific">Trichosporon asahii var. asahii (strain ATCC 90039 / CBS 2479 / JCM 2466 / KCTC 7840 / NBRC 103889/ NCYC 2677 / UAMH 7654)</name>
    <name type="common">Yeast</name>
    <dbReference type="NCBI Taxonomy" id="1186058"/>
    <lineage>
        <taxon>Eukaryota</taxon>
        <taxon>Fungi</taxon>
        <taxon>Dikarya</taxon>
        <taxon>Basidiomycota</taxon>
        <taxon>Agaricomycotina</taxon>
        <taxon>Tremellomycetes</taxon>
        <taxon>Trichosporonales</taxon>
        <taxon>Trichosporonaceae</taxon>
        <taxon>Trichosporon</taxon>
    </lineage>
</organism>
<proteinExistence type="inferred from homology"/>
<protein>
    <recommendedName>
        <fullName evidence="3">amidase</fullName>
        <ecNumber evidence="3">3.5.1.4</ecNumber>
    </recommendedName>
</protein>
<accession>J8QHZ6</accession>
<feature type="binding site" evidence="6">
    <location>
        <position position="188"/>
    </location>
    <ligand>
        <name>substrate</name>
    </ligand>
</feature>
<dbReference type="InterPro" id="IPR036928">
    <property type="entry name" value="AS_sf"/>
</dbReference>
<dbReference type="PANTHER" id="PTHR46072:SF4">
    <property type="entry name" value="AMIDASE C550.07-RELATED"/>
    <property type="match status" value="1"/>
</dbReference>
<dbReference type="RefSeq" id="XP_014184176.1">
    <property type="nucleotide sequence ID" value="XM_014328701.1"/>
</dbReference>
<evidence type="ECO:0000256" key="3">
    <source>
        <dbReference type="ARBA" id="ARBA00012922"/>
    </source>
</evidence>
<name>J8QHZ6_TRIAS</name>
<reference evidence="8 9" key="1">
    <citation type="journal article" date="2012" name="Eukaryot. Cell">
        <title>Draft genome sequence of CBS 2479, the standard type strain of Trichosporon asahii.</title>
        <authorList>
            <person name="Yang R.Y."/>
            <person name="Li H.T."/>
            <person name="Zhu H."/>
            <person name="Zhou G.P."/>
            <person name="Wang M."/>
            <person name="Wang L."/>
        </authorList>
    </citation>
    <scope>NUCLEOTIDE SEQUENCE [LARGE SCALE GENOMIC DNA]</scope>
    <source>
        <strain evidence="9">ATCC 90039 / CBS 2479 / JCM 2466 / KCTC 7840 / NCYC 2677 / UAMH 7654</strain>
    </source>
</reference>
<dbReference type="VEuPathDB" id="FungiDB:A1Q1_05226"/>
<dbReference type="PIRSF" id="PIRSF001221">
    <property type="entry name" value="Amidase_fungi"/>
    <property type="match status" value="1"/>
</dbReference>
<feature type="active site" description="Acyl-ester intermediate" evidence="5">
    <location>
        <position position="237"/>
    </location>
</feature>
<comment type="caution">
    <text evidence="8">The sequence shown here is derived from an EMBL/GenBank/DDBJ whole genome shotgun (WGS) entry which is preliminary data.</text>
</comment>
<dbReference type="AlphaFoldDB" id="J8QHZ6"/>
<evidence type="ECO:0000256" key="2">
    <source>
        <dbReference type="ARBA" id="ARBA00009199"/>
    </source>
</evidence>
<dbReference type="EC" id="3.5.1.4" evidence="3"/>
<evidence type="ECO:0000313" key="8">
    <source>
        <dbReference type="EMBL" id="EJT53263.1"/>
    </source>
</evidence>
<dbReference type="HOGENOM" id="CLU_009600_9_2_1"/>
<dbReference type="SUPFAM" id="SSF75304">
    <property type="entry name" value="Amidase signature (AS) enzymes"/>
    <property type="match status" value="1"/>
</dbReference>
<evidence type="ECO:0000256" key="4">
    <source>
        <dbReference type="ARBA" id="ARBA00022801"/>
    </source>
</evidence>
<evidence type="ECO:0000256" key="5">
    <source>
        <dbReference type="PIRSR" id="PIRSR001221-1"/>
    </source>
</evidence>
<dbReference type="InterPro" id="IPR020556">
    <property type="entry name" value="Amidase_CS"/>
</dbReference>
<dbReference type="Pfam" id="PF01425">
    <property type="entry name" value="Amidase"/>
    <property type="match status" value="1"/>
</dbReference>
<feature type="binding site" evidence="6">
    <location>
        <begin position="234"/>
        <end position="237"/>
    </location>
    <ligand>
        <name>substrate</name>
    </ligand>
</feature>
<feature type="active site" description="Charge relay system" evidence="5">
    <location>
        <position position="136"/>
    </location>
</feature>
<evidence type="ECO:0000313" key="9">
    <source>
        <dbReference type="Proteomes" id="UP000002748"/>
    </source>
</evidence>
<dbReference type="PANTHER" id="PTHR46072">
    <property type="entry name" value="AMIDASE-RELATED-RELATED"/>
    <property type="match status" value="1"/>
</dbReference>
<keyword evidence="4" id="KW-0378">Hydrolase</keyword>
<dbReference type="KEGG" id="tasa:A1Q1_05226"/>
<dbReference type="Proteomes" id="UP000002748">
    <property type="component" value="Unassembled WGS sequence"/>
</dbReference>
<dbReference type="PROSITE" id="PS00571">
    <property type="entry name" value="AMIDASES"/>
    <property type="match status" value="1"/>
</dbReference>